<dbReference type="Proteomes" id="UP001459277">
    <property type="component" value="Unassembled WGS sequence"/>
</dbReference>
<dbReference type="EMBL" id="JAZDWU010000125">
    <property type="protein sequence ID" value="KAK9982247.1"/>
    <property type="molecule type" value="Genomic_DNA"/>
</dbReference>
<dbReference type="EMBL" id="JAZDWU010000016">
    <property type="protein sequence ID" value="KAK9982874.1"/>
    <property type="molecule type" value="Genomic_DNA"/>
</dbReference>
<feature type="compositionally biased region" description="Basic and acidic residues" evidence="9">
    <location>
        <begin position="138"/>
        <end position="147"/>
    </location>
</feature>
<feature type="domain" description="DNA-directed RNA polymerase C-terminal" evidence="10">
    <location>
        <begin position="627"/>
        <end position="906"/>
    </location>
</feature>
<evidence type="ECO:0000313" key="11">
    <source>
        <dbReference type="EMBL" id="KAK9982247.1"/>
    </source>
</evidence>
<comment type="caution">
    <text evidence="13">The sequence shown here is derived from an EMBL/GenBank/DDBJ whole genome shotgun (WGS) entry which is preliminary data.</text>
</comment>
<evidence type="ECO:0000313" key="12">
    <source>
        <dbReference type="EMBL" id="KAK9982720.1"/>
    </source>
</evidence>
<keyword evidence="14" id="KW-1185">Reference proteome</keyword>
<dbReference type="Pfam" id="PF00940">
    <property type="entry name" value="RNA_pol"/>
    <property type="match status" value="1"/>
</dbReference>
<evidence type="ECO:0000256" key="8">
    <source>
        <dbReference type="RuleBase" id="RU003805"/>
    </source>
</evidence>
<evidence type="ECO:0000256" key="7">
    <source>
        <dbReference type="ARBA" id="ARBA00048552"/>
    </source>
</evidence>
<dbReference type="AlphaFoldDB" id="A0AAW2BD28"/>
<dbReference type="EMBL" id="JAZDWU010000046">
    <property type="protein sequence ID" value="KAK9982720.1"/>
    <property type="molecule type" value="Genomic_DNA"/>
</dbReference>
<sequence length="1043" mass="122100">MESRLIRFEGKSYVILNISFMGMNAMPRKIPTKWIEISIDKSQEKEKMELIRFWKVFYKKYLEMDKNGTQDEEKTKSILNEDDSSLNQDDSTRDDSTRDDSTIEESIREESTLNQDDSTQTQEKSTHNEEDSTQTQEKSTHNEEDSTQKTINKSNKKNQRGNTKSEQYKQEVFDILHNSKKNFPLSEDELKKMQIQIEDKTMLFDEASMFKTVPNIIKILIRPNQDNAKDYLRGKYLEKDQIELLSEFGQYTIEALIVHVLGMLFNNEESNTMIRVATLVEQLESSVRKQALFLKSRRSPKSLSIATDGLSNAKMSVKESQSKLVRLYPFGAGIVQFMEERGLITLTTDLSGTVRVQKKQGSYFLPSRLYAVCNFDISLLPIKLNLPMVCKPLDWTNANQLCQKKPRTLSDISGGYLSAPSGEMYDRYRLLSSGDLNNFYIDFGIDNNHEELCNVMNQLQRQPFVINSNWLKYLKKNEVFFIDNGYLMPSFLASMNLQEVSTLLRSCYMQDEVINKLFSFSDLLNTLCKNIQRSRYERLIIKLANAYDGYQFYLPAFLDFRGRIYRCGVLHFHERDLARSMILFADSESSNNMPETFTRFLQSMAFHYQSFVSDDEAYKWSNKYISNLSNKKKLIKDARRPFQFLAHIIGFKFAAKNHKTQRILASFPITQDASASAYQIMSYFMLDNTMAKRTNLIPSVNDEIQDVYTFFLEELKEFMIAELENKNLSTIVCEHLTRKLVKGIFMPLIYGKTLKSTASDLKDNLSHYITHKESFEVASVCFKFWRIKYQGMECLIRLIRNIGWVAAARDCPVFYKIPFYTTVQDYMKMEAINIWVYDQYHKKRRRVTLRVSSSKRDRRKTEISTFVNFIHQKDAQIAMNVVKKMLEANAPIYTVHDNFITTAQYCYNIPRIYSNIICDMGPPLQIINEFIYMNVIKPIHIKESSGHTEDDIPYCVFPQDVLEYYLNANVPENISKKMRETWRERIKVILASYENYSRNVCGGDFHNSRDPIFDSMQAHKEKWDQFKDQLKSKEGFPYYCVHY</sequence>
<evidence type="ECO:0000256" key="1">
    <source>
        <dbReference type="ARBA" id="ARBA00009493"/>
    </source>
</evidence>
<dbReference type="PROSITE" id="PS00900">
    <property type="entry name" value="RNA_POL_PHAGE_1"/>
    <property type="match status" value="1"/>
</dbReference>
<feature type="compositionally biased region" description="Polar residues" evidence="9">
    <location>
        <begin position="113"/>
        <end position="123"/>
    </location>
</feature>
<evidence type="ECO:0000256" key="9">
    <source>
        <dbReference type="SAM" id="MobiDB-lite"/>
    </source>
</evidence>
<protein>
    <recommendedName>
        <fullName evidence="2 8">DNA-directed RNA polymerase</fullName>
        <ecNumber evidence="2 8">2.7.7.6</ecNumber>
    </recommendedName>
</protein>
<accession>A0AAW2BD28</accession>
<dbReference type="Gene3D" id="1.10.150.20">
    <property type="entry name" value="5' to 3' exonuclease, C-terminal subdomain"/>
    <property type="match status" value="1"/>
</dbReference>
<reference evidence="13 14" key="1">
    <citation type="submission" date="2024-01" db="EMBL/GenBank/DDBJ databases">
        <title>A telomere-to-telomere, gap-free genome of sweet tea (Lithocarpus litseifolius).</title>
        <authorList>
            <person name="Zhou J."/>
        </authorList>
    </citation>
    <scope>NUCLEOTIDE SEQUENCE [LARGE SCALE GENOMIC DNA]</scope>
    <source>
        <strain evidence="13">Zhou-2022a</strain>
        <tissue evidence="13">Leaf</tissue>
    </source>
</reference>
<dbReference type="GO" id="GO:0006390">
    <property type="term" value="P:mitochondrial transcription"/>
    <property type="evidence" value="ECO:0007669"/>
    <property type="project" value="TreeGrafter"/>
</dbReference>
<proteinExistence type="inferred from homology"/>
<dbReference type="EC" id="2.7.7.6" evidence="2 8"/>
<keyword evidence="5 8" id="KW-0548">Nucleotidyltransferase</keyword>
<dbReference type="InterPro" id="IPR002092">
    <property type="entry name" value="DNA-dir_Rpol_phage-type"/>
</dbReference>
<dbReference type="PANTHER" id="PTHR10102">
    <property type="entry name" value="DNA-DIRECTED RNA POLYMERASE, MITOCHONDRIAL"/>
    <property type="match status" value="1"/>
</dbReference>
<dbReference type="GO" id="GO:0034245">
    <property type="term" value="C:mitochondrial DNA-directed RNA polymerase complex"/>
    <property type="evidence" value="ECO:0007669"/>
    <property type="project" value="TreeGrafter"/>
</dbReference>
<keyword evidence="6 8" id="KW-0804">Transcription</keyword>
<keyword evidence="3 8" id="KW-0240">DNA-directed RNA polymerase</keyword>
<dbReference type="PROSITE" id="PS00489">
    <property type="entry name" value="RNA_POL_PHAGE_2"/>
    <property type="match status" value="1"/>
</dbReference>
<dbReference type="GO" id="GO:0003899">
    <property type="term" value="F:DNA-directed RNA polymerase activity"/>
    <property type="evidence" value="ECO:0007669"/>
    <property type="project" value="UniProtKB-EC"/>
</dbReference>
<keyword evidence="4 8" id="KW-0808">Transferase</keyword>
<dbReference type="InterPro" id="IPR043502">
    <property type="entry name" value="DNA/RNA_pol_sf"/>
</dbReference>
<evidence type="ECO:0000256" key="2">
    <source>
        <dbReference type="ARBA" id="ARBA00012418"/>
    </source>
</evidence>
<dbReference type="SUPFAM" id="SSF56672">
    <property type="entry name" value="DNA/RNA polymerases"/>
    <property type="match status" value="1"/>
</dbReference>
<comment type="catalytic activity">
    <reaction evidence="7 8">
        <text>RNA(n) + a ribonucleoside 5'-triphosphate = RNA(n+1) + diphosphate</text>
        <dbReference type="Rhea" id="RHEA:21248"/>
        <dbReference type="Rhea" id="RHEA-COMP:14527"/>
        <dbReference type="Rhea" id="RHEA-COMP:17342"/>
        <dbReference type="ChEBI" id="CHEBI:33019"/>
        <dbReference type="ChEBI" id="CHEBI:61557"/>
        <dbReference type="ChEBI" id="CHEBI:140395"/>
        <dbReference type="EC" id="2.7.7.6"/>
    </reaction>
</comment>
<evidence type="ECO:0000313" key="14">
    <source>
        <dbReference type="Proteomes" id="UP001459277"/>
    </source>
</evidence>
<evidence type="ECO:0000256" key="6">
    <source>
        <dbReference type="ARBA" id="ARBA00023163"/>
    </source>
</evidence>
<feature type="region of interest" description="Disordered" evidence="9">
    <location>
        <begin position="68"/>
        <end position="167"/>
    </location>
</feature>
<dbReference type="PANTHER" id="PTHR10102:SF8">
    <property type="entry name" value="DNA-DIRECTED RNA POLYMERASE-RELATED"/>
    <property type="match status" value="1"/>
</dbReference>
<feature type="compositionally biased region" description="Basic and acidic residues" evidence="9">
    <location>
        <begin position="90"/>
        <end position="111"/>
    </location>
</feature>
<organism evidence="13 14">
    <name type="scientific">Lithocarpus litseifolius</name>
    <dbReference type="NCBI Taxonomy" id="425828"/>
    <lineage>
        <taxon>Eukaryota</taxon>
        <taxon>Viridiplantae</taxon>
        <taxon>Streptophyta</taxon>
        <taxon>Embryophyta</taxon>
        <taxon>Tracheophyta</taxon>
        <taxon>Spermatophyta</taxon>
        <taxon>Magnoliopsida</taxon>
        <taxon>eudicotyledons</taxon>
        <taxon>Gunneridae</taxon>
        <taxon>Pentapetalae</taxon>
        <taxon>rosids</taxon>
        <taxon>fabids</taxon>
        <taxon>Fagales</taxon>
        <taxon>Fagaceae</taxon>
        <taxon>Lithocarpus</taxon>
    </lineage>
</organism>
<evidence type="ECO:0000259" key="10">
    <source>
        <dbReference type="Pfam" id="PF00940"/>
    </source>
</evidence>
<name>A0AAW2BD28_9ROSI</name>
<dbReference type="GO" id="GO:0003677">
    <property type="term" value="F:DNA binding"/>
    <property type="evidence" value="ECO:0007669"/>
    <property type="project" value="InterPro"/>
</dbReference>
<evidence type="ECO:0000256" key="4">
    <source>
        <dbReference type="ARBA" id="ARBA00022679"/>
    </source>
</evidence>
<dbReference type="InterPro" id="IPR046950">
    <property type="entry name" value="DNA-dir_Rpol_C_phage-type"/>
</dbReference>
<evidence type="ECO:0000313" key="13">
    <source>
        <dbReference type="EMBL" id="KAK9982874.1"/>
    </source>
</evidence>
<comment type="similarity">
    <text evidence="1 8">Belongs to the phage and mitochondrial RNA polymerase family.</text>
</comment>
<evidence type="ECO:0000256" key="5">
    <source>
        <dbReference type="ARBA" id="ARBA00022695"/>
    </source>
</evidence>
<comment type="function">
    <text evidence="8">DNA-dependent RNA polymerase catalyzes the transcription of DNA into RNA using the four ribonucleoside triphosphates as substrates.</text>
</comment>
<evidence type="ECO:0000256" key="3">
    <source>
        <dbReference type="ARBA" id="ARBA00022478"/>
    </source>
</evidence>
<gene>
    <name evidence="11" type="ORF">SO802_034848</name>
    <name evidence="12" type="ORF">SO802_035340</name>
    <name evidence="13" type="ORF">SO802_035383</name>
</gene>